<dbReference type="GO" id="GO:0006813">
    <property type="term" value="P:potassium ion transport"/>
    <property type="evidence" value="ECO:0007669"/>
    <property type="project" value="InterPro"/>
</dbReference>
<feature type="domain" description="RCK C-terminal" evidence="9">
    <location>
        <begin position="206"/>
        <end position="290"/>
    </location>
</feature>
<protein>
    <submittedName>
        <fullName evidence="11">Aspartate-alanine antiporter</fullName>
    </submittedName>
</protein>
<evidence type="ECO:0000256" key="1">
    <source>
        <dbReference type="ARBA" id="ARBA00004651"/>
    </source>
</evidence>
<evidence type="ECO:0000256" key="4">
    <source>
        <dbReference type="ARBA" id="ARBA00022475"/>
    </source>
</evidence>
<sequence length="561" mass="59762">MTWFVHALQSHPELALFLTLAIGYAVGKIQIGSFKVGSVTGVLITGVIIGQLNITIDDTVKSVFFLLFLFALGYNAGPQFFKGLKKEGIPQVIFSVIVCVIGLISTIIVGKILGYNAGQASGLAAGALTQSAVIGVAQDAISNLSIAASDKKSMMDFVPVGYAVTYIFGTIGCAFILATVGPKILGVDLEEESKKLDNISKDKLENSLENSRAGDLDYRAYIISDKYVGQSVSTIEKKLARDSIRLFLVRIKRENKVFKPAGDEVIQKNDHVAFAFKERDVEKINLLDIGQEISDYHLINFPTESLAVYVKSDKVIGKSIKEIRHHTLTRGVFISKLQSTGEEVPYQNDTIVQNHDVLTLTGPVDEVEVLAYQLGRPARNSDETDMIFVGLGILLGGLIGIPALMIGKVGISLSTSGGALIMGLIFGLLHSRRPTIGRIPSSTAWFLSNVGLAAFVAVVGINAGPGFVSGLKTSGISFFLAGVIVTIIPTLAGILLGKYVFKFKAPITLGATAGALTTTAAIGAICEKAKSNAPVLGYTVPYAVGNILLTVWGSIVIIFFS</sequence>
<dbReference type="GO" id="GO:0008324">
    <property type="term" value="F:monoatomic cation transmembrane transporter activity"/>
    <property type="evidence" value="ECO:0007669"/>
    <property type="project" value="InterPro"/>
</dbReference>
<dbReference type="NCBIfam" id="TIGR03802">
    <property type="entry name" value="Asp_Ala_antiprt"/>
    <property type="match status" value="1"/>
</dbReference>
<feature type="transmembrane region" description="Helical" evidence="8">
    <location>
        <begin position="157"/>
        <end position="180"/>
    </location>
</feature>
<keyword evidence="5 8" id="KW-0812">Transmembrane</keyword>
<feature type="transmembrane region" description="Helical" evidence="8">
    <location>
        <begin position="443"/>
        <end position="464"/>
    </location>
</feature>
<dbReference type="InterPro" id="IPR036721">
    <property type="entry name" value="RCK_C_sf"/>
</dbReference>
<dbReference type="NCBIfam" id="TIGR01625">
    <property type="entry name" value="YidE_YbjL_dupl"/>
    <property type="match status" value="2"/>
</dbReference>
<accession>A0A9Q9FFL0</accession>
<feature type="transmembrane region" description="Helical" evidence="8">
    <location>
        <begin position="540"/>
        <end position="560"/>
    </location>
</feature>
<evidence type="ECO:0000256" key="5">
    <source>
        <dbReference type="ARBA" id="ARBA00022692"/>
    </source>
</evidence>
<dbReference type="AlphaFoldDB" id="A0A9Q9FFL0"/>
<feature type="transmembrane region" description="Helical" evidence="8">
    <location>
        <begin position="476"/>
        <end position="495"/>
    </location>
</feature>
<feature type="transmembrane region" description="Helical" evidence="8">
    <location>
        <begin position="507"/>
        <end position="525"/>
    </location>
</feature>
<dbReference type="PANTHER" id="PTHR30445">
    <property type="entry name" value="K(+)_H(+) ANTIPORTER SUBUNIT KHTT"/>
    <property type="match status" value="1"/>
</dbReference>
<dbReference type="InterPro" id="IPR050144">
    <property type="entry name" value="AAE_transporter"/>
</dbReference>
<dbReference type="InterPro" id="IPR006512">
    <property type="entry name" value="YidE_YbjL"/>
</dbReference>
<comment type="similarity">
    <text evidence="2">Belongs to the AAE transporter (TC 2.A.81) family.</text>
</comment>
<feature type="transmembrane region" description="Helical" evidence="8">
    <location>
        <begin position="93"/>
        <end position="113"/>
    </location>
</feature>
<dbReference type="GO" id="GO:0005886">
    <property type="term" value="C:plasma membrane"/>
    <property type="evidence" value="ECO:0007669"/>
    <property type="project" value="UniProtKB-SubCell"/>
</dbReference>
<dbReference type="PANTHER" id="PTHR30445:SF9">
    <property type="match status" value="1"/>
</dbReference>
<organism evidence="11 13">
    <name type="scientific">Turicibacter bilis</name>
    <dbReference type="NCBI Taxonomy" id="2735723"/>
    <lineage>
        <taxon>Bacteria</taxon>
        <taxon>Bacillati</taxon>
        <taxon>Bacillota</taxon>
        <taxon>Erysipelotrichia</taxon>
        <taxon>Erysipelotrichales</taxon>
        <taxon>Turicibacteraceae</taxon>
        <taxon>Turicibacter</taxon>
    </lineage>
</organism>
<dbReference type="Pfam" id="PF06826">
    <property type="entry name" value="Asp-Al_Ex"/>
    <property type="match status" value="2"/>
</dbReference>
<evidence type="ECO:0000256" key="8">
    <source>
        <dbReference type="SAM" id="Phobius"/>
    </source>
</evidence>
<keyword evidence="6 8" id="KW-1133">Transmembrane helix</keyword>
<keyword evidence="12" id="KW-1185">Reference proteome</keyword>
<feature type="transmembrane region" description="Helical" evidence="8">
    <location>
        <begin position="411"/>
        <end position="431"/>
    </location>
</feature>
<evidence type="ECO:0000256" key="2">
    <source>
        <dbReference type="ARBA" id="ARBA00009854"/>
    </source>
</evidence>
<dbReference type="Proteomes" id="UP001058072">
    <property type="component" value="Chromosome"/>
</dbReference>
<reference evidence="11 12" key="1">
    <citation type="submission" date="2021-03" db="EMBL/GenBank/DDBJ databases">
        <title>Comparative Genomics and Metabolomics in the genus Turicibacter.</title>
        <authorList>
            <person name="Maki J."/>
            <person name="Looft T."/>
        </authorList>
    </citation>
    <scope>NUCLEOTIDE SEQUENCE</scope>
    <source>
        <strain evidence="11">ISU324</strain>
        <strain evidence="10 12">MMM721</strain>
    </source>
</reference>
<dbReference type="Gene3D" id="3.30.70.1450">
    <property type="entry name" value="Regulator of K+ conductance, C-terminal domain"/>
    <property type="match status" value="1"/>
</dbReference>
<name>A0A9Q9FFL0_9FIRM</name>
<keyword evidence="7 8" id="KW-0472">Membrane</keyword>
<evidence type="ECO:0000313" key="12">
    <source>
        <dbReference type="Proteomes" id="UP001058016"/>
    </source>
</evidence>
<keyword evidence="4" id="KW-1003">Cell membrane</keyword>
<feature type="transmembrane region" description="Helical" evidence="8">
    <location>
        <begin position="120"/>
        <end position="137"/>
    </location>
</feature>
<comment type="subcellular location">
    <subcellularLocation>
        <location evidence="1">Cell membrane</location>
        <topology evidence="1">Multi-pass membrane protein</topology>
    </subcellularLocation>
</comment>
<dbReference type="Proteomes" id="UP001058016">
    <property type="component" value="Chromosome"/>
</dbReference>
<dbReference type="EMBL" id="CP071249">
    <property type="protein sequence ID" value="UUF05857.1"/>
    <property type="molecule type" value="Genomic_DNA"/>
</dbReference>
<feature type="transmembrane region" description="Helical" evidence="8">
    <location>
        <begin position="63"/>
        <end position="81"/>
    </location>
</feature>
<dbReference type="RefSeq" id="WP_055305509.1">
    <property type="nucleotide sequence ID" value="NZ_CP071249.1"/>
</dbReference>
<gene>
    <name evidence="11" type="primary">aspT</name>
    <name evidence="10" type="ORF">J0J69_12605</name>
    <name evidence="11" type="ORF">J0J70_01345</name>
</gene>
<keyword evidence="3" id="KW-0813">Transport</keyword>
<dbReference type="PROSITE" id="PS51202">
    <property type="entry name" value="RCK_C"/>
    <property type="match status" value="2"/>
</dbReference>
<dbReference type="InterPro" id="IPR022457">
    <property type="entry name" value="Asp_Ala_antiprt"/>
</dbReference>
<evidence type="ECO:0000256" key="3">
    <source>
        <dbReference type="ARBA" id="ARBA00022448"/>
    </source>
</evidence>
<evidence type="ECO:0000259" key="9">
    <source>
        <dbReference type="PROSITE" id="PS51202"/>
    </source>
</evidence>
<dbReference type="SUPFAM" id="SSF116726">
    <property type="entry name" value="TrkA C-terminal domain-like"/>
    <property type="match status" value="1"/>
</dbReference>
<proteinExistence type="inferred from homology"/>
<evidence type="ECO:0000313" key="10">
    <source>
        <dbReference type="EMBL" id="UUF05857.1"/>
    </source>
</evidence>
<dbReference type="EMBL" id="CP071250">
    <property type="protein sequence ID" value="UUF08697.1"/>
    <property type="molecule type" value="Genomic_DNA"/>
</dbReference>
<feature type="domain" description="RCK C-terminal" evidence="9">
    <location>
        <begin position="291"/>
        <end position="376"/>
    </location>
</feature>
<evidence type="ECO:0000313" key="11">
    <source>
        <dbReference type="EMBL" id="UUF08697.1"/>
    </source>
</evidence>
<evidence type="ECO:0000256" key="7">
    <source>
        <dbReference type="ARBA" id="ARBA00023136"/>
    </source>
</evidence>
<evidence type="ECO:0000256" key="6">
    <source>
        <dbReference type="ARBA" id="ARBA00022989"/>
    </source>
</evidence>
<evidence type="ECO:0000313" key="13">
    <source>
        <dbReference type="Proteomes" id="UP001058072"/>
    </source>
</evidence>
<feature type="transmembrane region" description="Helical" evidence="8">
    <location>
        <begin position="386"/>
        <end position="405"/>
    </location>
</feature>
<feature type="transmembrane region" description="Helical" evidence="8">
    <location>
        <begin position="37"/>
        <end position="56"/>
    </location>
</feature>
<dbReference type="InterPro" id="IPR006037">
    <property type="entry name" value="RCK_C"/>
</dbReference>